<dbReference type="PIR" id="T00001">
    <property type="entry name" value="T00001"/>
</dbReference>
<proteinExistence type="predicted"/>
<name>O57695_ACIAM</name>
<reference evidence="1" key="1">
    <citation type="journal article" date="1999" name="Genetics">
        <title>Molecular analysis of pDL10 from Acidianus ambivalens reveals a family of related plasmids from extremely thermophilic and acidophilic archaea.</title>
        <authorList>
            <person name="Kletzin A."/>
            <person name="Lieke A."/>
            <person name="Urich T."/>
            <person name="Charlebois R.L."/>
            <person name="Sensen C.W."/>
        </authorList>
    </citation>
    <scope>NUCLEOTIDE SEQUENCE [LARGE SCALE GENOMIC DNA]</scope>
    <source>
        <strain evidence="1">Lei 10</strain>
        <plasmid evidence="1">pDL10</plasmid>
    </source>
</reference>
<dbReference type="AlphaFoldDB" id="O57695"/>
<protein>
    <submittedName>
        <fullName evidence="1">PepF protein</fullName>
    </submittedName>
</protein>
<sequence>MSQTVYAINLTHEETANLLQYHYLLYRYEHLVNTYSQTVELVIREHMKNFIPMRAKLLISLFKMLKNGIIPPTVDDLKDYAYFLLIKNDSGYVVNNKKYSFLYDYLETELPGLHAFNVIHTSPNKRISLHEEEKAYLDKFKEEHSFETQEDAIIDLLSTTYVFSIWRTVVNLTENNVNDVELQVFDELGEFVLLFGVLKNNNKVKILIEFFPFFTSNKFTEVIENVI</sequence>
<accession>O57695</accession>
<gene>
    <name evidence="1" type="primary">pepM</name>
</gene>
<keyword evidence="1" id="KW-0614">Plasmid</keyword>
<dbReference type="EMBL" id="AJ225333">
    <property type="protein sequence ID" value="CAA12518.1"/>
    <property type="molecule type" value="Genomic_DNA"/>
</dbReference>
<evidence type="ECO:0000313" key="1">
    <source>
        <dbReference type="EMBL" id="CAA12518.1"/>
    </source>
</evidence>
<geneLocation type="plasmid" evidence="1">
    <name>pDL10</name>
</geneLocation>
<organism evidence="1">
    <name type="scientific">Acidianus ambivalens</name>
    <name type="common">Desulfurolobus ambivalens</name>
    <dbReference type="NCBI Taxonomy" id="2283"/>
    <lineage>
        <taxon>Archaea</taxon>
        <taxon>Thermoproteota</taxon>
        <taxon>Thermoprotei</taxon>
        <taxon>Sulfolobales</taxon>
        <taxon>Sulfolobaceae</taxon>
        <taxon>Acidianus</taxon>
    </lineage>
</organism>